<evidence type="ECO:0000256" key="10">
    <source>
        <dbReference type="ARBA" id="ARBA00023163"/>
    </source>
</evidence>
<evidence type="ECO:0000256" key="12">
    <source>
        <dbReference type="ARBA" id="ARBA00023315"/>
    </source>
</evidence>
<keyword evidence="7" id="KW-0862">Zinc</keyword>
<dbReference type="Proteomes" id="UP000812966">
    <property type="component" value="Unassembled WGS sequence"/>
</dbReference>
<evidence type="ECO:0000256" key="11">
    <source>
        <dbReference type="ARBA" id="ARBA00023242"/>
    </source>
</evidence>
<evidence type="ECO:0000259" key="15">
    <source>
        <dbReference type="PROSITE" id="PS51726"/>
    </source>
</evidence>
<evidence type="ECO:0000256" key="8">
    <source>
        <dbReference type="ARBA" id="ARBA00022990"/>
    </source>
</evidence>
<feature type="region of interest" description="Disordered" evidence="14">
    <location>
        <begin position="1"/>
        <end position="74"/>
    </location>
</feature>
<organism evidence="16 17">
    <name type="scientific">Filobasidium floriforme</name>
    <dbReference type="NCBI Taxonomy" id="5210"/>
    <lineage>
        <taxon>Eukaryota</taxon>
        <taxon>Fungi</taxon>
        <taxon>Dikarya</taxon>
        <taxon>Basidiomycota</taxon>
        <taxon>Agaricomycotina</taxon>
        <taxon>Tremellomycetes</taxon>
        <taxon>Filobasidiales</taxon>
        <taxon>Filobasidiaceae</taxon>
        <taxon>Filobasidium</taxon>
    </lineage>
</organism>
<evidence type="ECO:0000313" key="17">
    <source>
        <dbReference type="Proteomes" id="UP000812966"/>
    </source>
</evidence>
<dbReference type="PANTHER" id="PTHR10615:SF219">
    <property type="entry name" value="HISTONE ACETYLTRANSFERASE KAT5"/>
    <property type="match status" value="1"/>
</dbReference>
<feature type="active site" description="Proton donor/acceptor" evidence="13">
    <location>
        <position position="370"/>
    </location>
</feature>
<dbReference type="InterPro" id="IPR050603">
    <property type="entry name" value="MYST_HAT"/>
</dbReference>
<evidence type="ECO:0000256" key="7">
    <source>
        <dbReference type="ARBA" id="ARBA00022833"/>
    </source>
</evidence>
<dbReference type="SUPFAM" id="SSF55729">
    <property type="entry name" value="Acyl-CoA N-acyltransferases (Nat)"/>
    <property type="match status" value="1"/>
</dbReference>
<feature type="compositionally biased region" description="Basic and acidic residues" evidence="14">
    <location>
        <begin position="42"/>
        <end position="59"/>
    </location>
</feature>
<dbReference type="InterPro" id="IPR016181">
    <property type="entry name" value="Acyl_CoA_acyltransferase"/>
</dbReference>
<evidence type="ECO:0000256" key="6">
    <source>
        <dbReference type="ARBA" id="ARBA00022771"/>
    </source>
</evidence>
<evidence type="ECO:0000256" key="13">
    <source>
        <dbReference type="PIRSR" id="PIRSR602717-51"/>
    </source>
</evidence>
<comment type="subcellular location">
    <subcellularLocation>
        <location evidence="1">Nucleus</location>
    </subcellularLocation>
</comment>
<dbReference type="Gene3D" id="3.40.630.30">
    <property type="match status" value="1"/>
</dbReference>
<reference evidence="16" key="1">
    <citation type="submission" date="2020-04" db="EMBL/GenBank/DDBJ databases">
        <title>Analysis of mating type loci in Filobasidium floriforme.</title>
        <authorList>
            <person name="Nowrousian M."/>
        </authorList>
    </citation>
    <scope>NUCLEOTIDE SEQUENCE</scope>
    <source>
        <strain evidence="16">CBS 6242</strain>
    </source>
</reference>
<dbReference type="Gene3D" id="1.10.10.10">
    <property type="entry name" value="Winged helix-like DNA-binding domain superfamily/Winged helix DNA-binding domain"/>
    <property type="match status" value="1"/>
</dbReference>
<comment type="similarity">
    <text evidence="2">Belongs to the MYST (SAS/MOZ) family.</text>
</comment>
<comment type="caution">
    <text evidence="16">The sequence shown here is derived from an EMBL/GenBank/DDBJ whole genome shotgun (WGS) entry which is preliminary data.</text>
</comment>
<evidence type="ECO:0000313" key="16">
    <source>
        <dbReference type="EMBL" id="KAG7548909.1"/>
    </source>
</evidence>
<evidence type="ECO:0000256" key="2">
    <source>
        <dbReference type="ARBA" id="ARBA00010107"/>
    </source>
</evidence>
<keyword evidence="4" id="KW-0808">Transferase</keyword>
<evidence type="ECO:0000256" key="1">
    <source>
        <dbReference type="ARBA" id="ARBA00004123"/>
    </source>
</evidence>
<dbReference type="GO" id="GO:0046972">
    <property type="term" value="F:histone H4K16 acetyltransferase activity"/>
    <property type="evidence" value="ECO:0007669"/>
    <property type="project" value="TreeGrafter"/>
</dbReference>
<keyword evidence="12" id="KW-0012">Acyltransferase</keyword>
<dbReference type="PANTHER" id="PTHR10615">
    <property type="entry name" value="HISTONE ACETYLTRANSFERASE"/>
    <property type="match status" value="1"/>
</dbReference>
<keyword evidence="9" id="KW-0805">Transcription regulation</keyword>
<feature type="domain" description="MYST-type HAT" evidence="15">
    <location>
        <begin position="68"/>
        <end position="506"/>
    </location>
</feature>
<sequence>MTTETPRKRHRADVSNAIDGGPSASLKRSRENKEVASLSSEVHYENRSRRDRDRDLYADRDDDDDPPSKPRNFGSVRFGGWVLDTWFYSPYPLIDERPPIPSSSNSQALPPARRGTPTLPPHPSSSGISKPLITTLPRAPNIPFSELTTAATPASTLVQEEKAHHTVRGARGRFVPLNPETTSSRTTRDLLSITAKSPPAGETLSLDAEPATNSKGGVGEKVKDKMLWVCDGCFKYLRTLAGYTNHTSTCKVDHPPGKKVYEKGSYSIWEVEGNSQKLYCQNLSLFGKLFIDHKTIFFDVDNFLFYVLTENMYKREHAIGFFSKEIVSSEDFNLACIVAFPQYQGRGYGKMLMEFSYYLTRHADSPGTPERPLSELGAIGYESFWIKNVLRSLLVIVLDGVEKAHRPELQDWARTANEVLKRKLASGGFLSYTDFAPPTLLLEQGSTPVTQTVTLKQLSKLAHVRQDDVVFVLESLGMLASNRPAEAYGASDLSTSARKGLGKWHGLEIVVSLDTVLRGCEKWKVRGKGILDEKACKI</sequence>
<evidence type="ECO:0000256" key="3">
    <source>
        <dbReference type="ARBA" id="ARBA00013184"/>
    </source>
</evidence>
<keyword evidence="5" id="KW-0479">Metal-binding</keyword>
<evidence type="ECO:0000256" key="5">
    <source>
        <dbReference type="ARBA" id="ARBA00022723"/>
    </source>
</evidence>
<evidence type="ECO:0000256" key="14">
    <source>
        <dbReference type="SAM" id="MobiDB-lite"/>
    </source>
</evidence>
<feature type="region of interest" description="Disordered" evidence="14">
    <location>
        <begin position="98"/>
        <end position="130"/>
    </location>
</feature>
<keyword evidence="8" id="KW-0007">Acetylation</keyword>
<dbReference type="InterPro" id="IPR002717">
    <property type="entry name" value="HAT_MYST-type"/>
</dbReference>
<dbReference type="GO" id="GO:0006355">
    <property type="term" value="P:regulation of DNA-templated transcription"/>
    <property type="evidence" value="ECO:0007669"/>
    <property type="project" value="InterPro"/>
</dbReference>
<accession>A0A8K0NR24</accession>
<dbReference type="Gene3D" id="3.30.60.60">
    <property type="entry name" value="N-acetyl transferase-like"/>
    <property type="match status" value="1"/>
</dbReference>
<name>A0A8K0NR24_9TREE</name>
<keyword evidence="6" id="KW-0863">Zinc-finger</keyword>
<protein>
    <recommendedName>
        <fullName evidence="3">histone acetyltransferase</fullName>
        <ecNumber evidence="3">2.3.1.48</ecNumber>
    </recommendedName>
</protein>
<dbReference type="PROSITE" id="PS51726">
    <property type="entry name" value="MYST_HAT"/>
    <property type="match status" value="1"/>
</dbReference>
<dbReference type="GO" id="GO:0008270">
    <property type="term" value="F:zinc ion binding"/>
    <property type="evidence" value="ECO:0007669"/>
    <property type="project" value="UniProtKB-KW"/>
</dbReference>
<proteinExistence type="inferred from homology"/>
<evidence type="ECO:0000256" key="4">
    <source>
        <dbReference type="ARBA" id="ARBA00022679"/>
    </source>
</evidence>
<dbReference type="GO" id="GO:0035267">
    <property type="term" value="C:NuA4 histone acetyltransferase complex"/>
    <property type="evidence" value="ECO:0007669"/>
    <property type="project" value="TreeGrafter"/>
</dbReference>
<gene>
    <name evidence="16" type="ORF">FFLO_03201</name>
</gene>
<keyword evidence="11" id="KW-0539">Nucleus</keyword>
<dbReference type="GO" id="GO:0005634">
    <property type="term" value="C:nucleus"/>
    <property type="evidence" value="ECO:0007669"/>
    <property type="project" value="UniProtKB-SubCell"/>
</dbReference>
<dbReference type="EMBL" id="JABELV010000057">
    <property type="protein sequence ID" value="KAG7548909.1"/>
    <property type="molecule type" value="Genomic_DNA"/>
</dbReference>
<dbReference type="EC" id="2.3.1.48" evidence="3"/>
<dbReference type="InterPro" id="IPR036388">
    <property type="entry name" value="WH-like_DNA-bd_sf"/>
</dbReference>
<dbReference type="AlphaFoldDB" id="A0A8K0NR24"/>
<keyword evidence="10" id="KW-0804">Transcription</keyword>
<evidence type="ECO:0000256" key="9">
    <source>
        <dbReference type="ARBA" id="ARBA00023015"/>
    </source>
</evidence>
<dbReference type="Pfam" id="PF01853">
    <property type="entry name" value="MOZ_SAS"/>
    <property type="match status" value="1"/>
</dbReference>
<keyword evidence="17" id="KW-1185">Reference proteome</keyword>